<feature type="compositionally biased region" description="Basic and acidic residues" evidence="3">
    <location>
        <begin position="868"/>
        <end position="922"/>
    </location>
</feature>
<evidence type="ECO:0000259" key="5">
    <source>
        <dbReference type="PROSITE" id="PS50128"/>
    </source>
</evidence>
<dbReference type="InterPro" id="IPR035967">
    <property type="entry name" value="SWAP/Surp_sf"/>
</dbReference>
<dbReference type="InterPro" id="IPR008942">
    <property type="entry name" value="ENTH_VHS"/>
</dbReference>
<accession>A0AAW1QRC2</accession>
<feature type="compositionally biased region" description="Basic and acidic residues" evidence="3">
    <location>
        <begin position="14"/>
        <end position="25"/>
    </location>
</feature>
<sequence length="945" mass="104085">MAFSLKGKKTPFQKFKEKEDERKKRADEEAAKLYDEFVESFGNAGREEGPKAFVRGGTIQPGSSAAAAAASAAKKPGGKYVPSFMPPSMAAALGVPPDPRSDSRDRDHDRDRDRDRDRGYDRDRDRDRERSHDRDRRDDSVFALPSSRSDRNRPRQIDLMLENLKRDQEHREERQRLRRERGMSAIDTMDDDGLGSFDDGDPFTTNLYVGNLAPDVDEEVLKKEFGRFGAIASVKIMWPRDDDQRRRGRNCGFVAFMTREAAQKAKDELNGIDLHCSELKIGWGKAVVLPPIALYQAIQGIPALAQASKGAAVAPPGSSSAWAESLHGTRENVHQGVGPDIMVNIPADERVRFIIDSVAMYVLQDGCEFEQLIMAHEQANPEYTFLFDLRCGEHAYYRWRLYSLAQGDSLRSWRVEPFVLVEGGPRWIPPRMTAGGGAHQTAAQRGGEAKDKDRPLSDLQRDKFEDLLRALTVERKDICDAMVFALDNADSSSEVVEILAESLTLPETPVPTKVARLFLVSDILHNSTAPVRNASRYRSRLEAALPDIFESLQETYRSVDSRMTQEVLRRHVLRVLRVWRAWFIFSDDFLNGLQATFLRNPCVAIPEDPALGEELDRLSQEALDMRCRRNGLSSKGGRPAQVARIAALQSYLRGDVIPEPAQPAVAVERLAPPAADADQKAGAAEGLKAEPLAVGPDLPPAAAQKPNPPKAAAPPEPVSKWTLGGYDDADADEGAGPNGAQPAASGSDNIFSDAGGDTPVVDSGRPLNPKPAERDSSPEPDALARNDSLSRSAGGSAAAASQVEARGGAERMDAADEERRQRLRQVEVEVMVFREDLEDGGMAKADVEAKVAEHRAKLVAEVDSAAEAARKAAADKAERDKVKERARKPPRDKVKDKDKERSRTKAKDSDGDPKPDPRELHKSRSTGSEKPGRVPRQEQIAQPIP</sequence>
<dbReference type="GO" id="GO:0006396">
    <property type="term" value="P:RNA processing"/>
    <property type="evidence" value="ECO:0007669"/>
    <property type="project" value="InterPro"/>
</dbReference>
<feature type="domain" description="CID" evidence="6">
    <location>
        <begin position="456"/>
        <end position="601"/>
    </location>
</feature>
<dbReference type="Gene3D" id="3.30.70.330">
    <property type="match status" value="1"/>
</dbReference>
<feature type="compositionally biased region" description="Basic and acidic residues" evidence="3">
    <location>
        <begin position="807"/>
        <end position="823"/>
    </location>
</feature>
<feature type="region of interest" description="Disordered" evidence="3">
    <location>
        <begin position="1"/>
        <end position="25"/>
    </location>
</feature>
<dbReference type="CDD" id="cd21371">
    <property type="entry name" value="cwf21_RRC1-like"/>
    <property type="match status" value="1"/>
</dbReference>
<dbReference type="Gene3D" id="1.25.40.90">
    <property type="match status" value="1"/>
</dbReference>
<dbReference type="SMART" id="SM00648">
    <property type="entry name" value="SWAP"/>
    <property type="match status" value="1"/>
</dbReference>
<evidence type="ECO:0000256" key="2">
    <source>
        <dbReference type="PROSITE-ProRule" id="PRU00176"/>
    </source>
</evidence>
<feature type="compositionally biased region" description="Low complexity" evidence="3">
    <location>
        <begin position="790"/>
        <end position="806"/>
    </location>
</feature>
<dbReference type="InterPro" id="IPR000061">
    <property type="entry name" value="Surp"/>
</dbReference>
<dbReference type="SMART" id="SM01115">
    <property type="entry name" value="cwf21"/>
    <property type="match status" value="1"/>
</dbReference>
<evidence type="ECO:0000313" key="7">
    <source>
        <dbReference type="EMBL" id="KAK9824009.1"/>
    </source>
</evidence>
<feature type="region of interest" description="Disordered" evidence="3">
    <location>
        <begin position="864"/>
        <end position="945"/>
    </location>
</feature>
<dbReference type="Pfam" id="PF01805">
    <property type="entry name" value="Surp"/>
    <property type="match status" value="1"/>
</dbReference>
<comment type="caution">
    <text evidence="7">The sequence shown here is derived from an EMBL/GenBank/DDBJ whole genome shotgun (WGS) entry which is preliminary data.</text>
</comment>
<evidence type="ECO:0000259" key="4">
    <source>
        <dbReference type="PROSITE" id="PS50102"/>
    </source>
</evidence>
<dbReference type="InterPro" id="IPR035009">
    <property type="entry name" value="SR140_RRM"/>
</dbReference>
<dbReference type="SMART" id="SM00360">
    <property type="entry name" value="RRM"/>
    <property type="match status" value="1"/>
</dbReference>
<dbReference type="AlphaFoldDB" id="A0AAW1QRC2"/>
<feature type="compositionally biased region" description="Basic and acidic residues" evidence="3">
    <location>
        <begin position="447"/>
        <end position="456"/>
    </location>
</feature>
<gene>
    <name evidence="7" type="ORF">WJX72_006933</name>
</gene>
<dbReference type="PROSITE" id="PS50128">
    <property type="entry name" value="SURP"/>
    <property type="match status" value="1"/>
</dbReference>
<feature type="region of interest" description="Disordered" evidence="3">
    <location>
        <begin position="691"/>
        <end position="823"/>
    </location>
</feature>
<proteinExistence type="predicted"/>
<dbReference type="Proteomes" id="UP001489004">
    <property type="component" value="Unassembled WGS sequence"/>
</dbReference>
<dbReference type="Gene3D" id="6.10.140.420">
    <property type="match status" value="1"/>
</dbReference>
<dbReference type="Gene3D" id="1.10.10.790">
    <property type="entry name" value="Surp module"/>
    <property type="match status" value="1"/>
</dbReference>
<feature type="region of interest" description="Disordered" evidence="3">
    <location>
        <begin position="431"/>
        <end position="456"/>
    </location>
</feature>
<feature type="region of interest" description="Disordered" evidence="3">
    <location>
        <begin position="42"/>
        <end position="180"/>
    </location>
</feature>
<keyword evidence="1 2" id="KW-0694">RNA-binding</keyword>
<feature type="compositionally biased region" description="Pro residues" evidence="3">
    <location>
        <begin position="706"/>
        <end position="717"/>
    </location>
</feature>
<dbReference type="SUPFAM" id="SSF54928">
    <property type="entry name" value="RNA-binding domain, RBD"/>
    <property type="match status" value="1"/>
</dbReference>
<dbReference type="SUPFAM" id="SSF109905">
    <property type="entry name" value="Surp module (SWAP domain)"/>
    <property type="match status" value="1"/>
</dbReference>
<dbReference type="InterPro" id="IPR006569">
    <property type="entry name" value="CID_dom"/>
</dbReference>
<dbReference type="InterPro" id="IPR035979">
    <property type="entry name" value="RBD_domain_sf"/>
</dbReference>
<dbReference type="PROSITE" id="PS50102">
    <property type="entry name" value="RRM"/>
    <property type="match status" value="1"/>
</dbReference>
<dbReference type="CDD" id="cd12223">
    <property type="entry name" value="RRM_SR140"/>
    <property type="match status" value="1"/>
</dbReference>
<evidence type="ECO:0000256" key="1">
    <source>
        <dbReference type="ARBA" id="ARBA00022884"/>
    </source>
</evidence>
<dbReference type="GO" id="GO:0005634">
    <property type="term" value="C:nucleus"/>
    <property type="evidence" value="ECO:0007669"/>
    <property type="project" value="TreeGrafter"/>
</dbReference>
<feature type="compositionally biased region" description="Basic and acidic residues" evidence="3">
    <location>
        <begin position="99"/>
        <end position="140"/>
    </location>
</feature>
<dbReference type="InterPro" id="IPR012677">
    <property type="entry name" value="Nucleotide-bd_a/b_plait_sf"/>
</dbReference>
<feature type="domain" description="RRM" evidence="4">
    <location>
        <begin position="205"/>
        <end position="286"/>
    </location>
</feature>
<dbReference type="InterPro" id="IPR047491">
    <property type="entry name" value="RRC1-like_cwf21"/>
</dbReference>
<dbReference type="SUPFAM" id="SSF48464">
    <property type="entry name" value="ENTH/VHS domain"/>
    <property type="match status" value="1"/>
</dbReference>
<evidence type="ECO:0000313" key="8">
    <source>
        <dbReference type="Proteomes" id="UP001489004"/>
    </source>
</evidence>
<evidence type="ECO:0008006" key="9">
    <source>
        <dbReference type="Google" id="ProtNLM"/>
    </source>
</evidence>
<dbReference type="PANTHER" id="PTHR23140">
    <property type="entry name" value="RNA PROCESSING PROTEIN LD23810P"/>
    <property type="match status" value="1"/>
</dbReference>
<dbReference type="Pfam" id="PF04818">
    <property type="entry name" value="CID"/>
    <property type="match status" value="1"/>
</dbReference>
<feature type="compositionally biased region" description="Basic residues" evidence="3">
    <location>
        <begin position="1"/>
        <end position="11"/>
    </location>
</feature>
<dbReference type="GO" id="GO:0003723">
    <property type="term" value="F:RNA binding"/>
    <property type="evidence" value="ECO:0007669"/>
    <property type="project" value="UniProtKB-UniRule"/>
</dbReference>
<name>A0AAW1QRC2_9CHLO</name>
<feature type="domain" description="SURP motif" evidence="5">
    <location>
        <begin position="354"/>
        <end position="397"/>
    </location>
</feature>
<evidence type="ECO:0000256" key="3">
    <source>
        <dbReference type="SAM" id="MobiDB-lite"/>
    </source>
</evidence>
<dbReference type="EMBL" id="JALJOR010000002">
    <property type="protein sequence ID" value="KAK9824009.1"/>
    <property type="molecule type" value="Genomic_DNA"/>
</dbReference>
<dbReference type="Pfam" id="PF08312">
    <property type="entry name" value="cwf21"/>
    <property type="match status" value="1"/>
</dbReference>
<organism evidence="7 8">
    <name type="scientific">[Myrmecia] bisecta</name>
    <dbReference type="NCBI Taxonomy" id="41462"/>
    <lineage>
        <taxon>Eukaryota</taxon>
        <taxon>Viridiplantae</taxon>
        <taxon>Chlorophyta</taxon>
        <taxon>core chlorophytes</taxon>
        <taxon>Trebouxiophyceae</taxon>
        <taxon>Trebouxiales</taxon>
        <taxon>Trebouxiaceae</taxon>
        <taxon>Myrmecia</taxon>
    </lineage>
</organism>
<dbReference type="PANTHER" id="PTHR23140:SF0">
    <property type="entry name" value="U2 SNRNP-ASSOCIATED SURP MOTIF-CONTAINING PROTEIN"/>
    <property type="match status" value="1"/>
</dbReference>
<protein>
    <recommendedName>
        <fullName evidence="9">U2 snRNP-associated SURP motif-containing protein</fullName>
    </recommendedName>
</protein>
<keyword evidence="8" id="KW-1185">Reference proteome</keyword>
<feature type="compositionally biased region" description="Low complexity" evidence="3">
    <location>
        <begin position="63"/>
        <end position="73"/>
    </location>
</feature>
<reference evidence="7 8" key="1">
    <citation type="journal article" date="2024" name="Nat. Commun.">
        <title>Phylogenomics reveals the evolutionary origins of lichenization in chlorophyte algae.</title>
        <authorList>
            <person name="Puginier C."/>
            <person name="Libourel C."/>
            <person name="Otte J."/>
            <person name="Skaloud P."/>
            <person name="Haon M."/>
            <person name="Grisel S."/>
            <person name="Petersen M."/>
            <person name="Berrin J.G."/>
            <person name="Delaux P.M."/>
            <person name="Dal Grande F."/>
            <person name="Keller J."/>
        </authorList>
    </citation>
    <scope>NUCLEOTIDE SEQUENCE [LARGE SCALE GENOMIC DNA]</scope>
    <source>
        <strain evidence="7 8">SAG 2043</strain>
    </source>
</reference>
<feature type="compositionally biased region" description="Basic and acidic residues" evidence="3">
    <location>
        <begin position="163"/>
        <end position="175"/>
    </location>
</feature>
<dbReference type="Pfam" id="PF00076">
    <property type="entry name" value="RRM_1"/>
    <property type="match status" value="1"/>
</dbReference>
<dbReference type="InterPro" id="IPR000504">
    <property type="entry name" value="RRM_dom"/>
</dbReference>
<dbReference type="SMART" id="SM00582">
    <property type="entry name" value="RPR"/>
    <property type="match status" value="1"/>
</dbReference>
<evidence type="ECO:0000259" key="6">
    <source>
        <dbReference type="PROSITE" id="PS51391"/>
    </source>
</evidence>
<dbReference type="InterPro" id="IPR013170">
    <property type="entry name" value="mRNA_splic_Cwf21_dom"/>
</dbReference>
<dbReference type="PROSITE" id="PS51391">
    <property type="entry name" value="CID"/>
    <property type="match status" value="1"/>
</dbReference>
<dbReference type="InterPro" id="IPR051485">
    <property type="entry name" value="SR-CTD_assoc_factor"/>
</dbReference>